<keyword evidence="3" id="KW-1185">Reference proteome</keyword>
<reference evidence="2" key="1">
    <citation type="submission" date="2017-08" db="EMBL/GenBank/DDBJ databases">
        <authorList>
            <person name="Polle J.E."/>
            <person name="Barry K."/>
            <person name="Cushman J."/>
            <person name="Schmutz J."/>
            <person name="Tran D."/>
            <person name="Hathwaick L.T."/>
            <person name="Yim W.C."/>
            <person name="Jenkins J."/>
            <person name="Mckie-Krisberg Z.M."/>
            <person name="Prochnik S."/>
            <person name="Lindquist E."/>
            <person name="Dockter R.B."/>
            <person name="Adam C."/>
            <person name="Molina H."/>
            <person name="Bunkerborg J."/>
            <person name="Jin E."/>
            <person name="Buchheim M."/>
            <person name="Magnuson J."/>
        </authorList>
    </citation>
    <scope>NUCLEOTIDE SEQUENCE</scope>
    <source>
        <strain evidence="2">CCAP 19/18</strain>
    </source>
</reference>
<evidence type="ECO:0000313" key="3">
    <source>
        <dbReference type="Proteomes" id="UP000815325"/>
    </source>
</evidence>
<feature type="region of interest" description="Disordered" evidence="1">
    <location>
        <begin position="1"/>
        <end position="28"/>
    </location>
</feature>
<sequence>MFGLFGKKKEQEKQNAAEEAEKQKVSVSRAIPTKPAVIGDQDDAMLAMPRPSSVFEYGPTVSVGGEYMRGVCTGEDPDALQACTWSLEPVPGARPKDKKHLYRIEF</sequence>
<protein>
    <recommendedName>
        <fullName evidence="4">Encoded protein</fullName>
    </recommendedName>
</protein>
<comment type="caution">
    <text evidence="2">The sequence shown here is derived from an EMBL/GenBank/DDBJ whole genome shotgun (WGS) entry which is preliminary data.</text>
</comment>
<feature type="compositionally biased region" description="Basic and acidic residues" evidence="1">
    <location>
        <begin position="7"/>
        <end position="24"/>
    </location>
</feature>
<dbReference type="Proteomes" id="UP000815325">
    <property type="component" value="Unassembled WGS sequence"/>
</dbReference>
<evidence type="ECO:0008006" key="4">
    <source>
        <dbReference type="Google" id="ProtNLM"/>
    </source>
</evidence>
<organism evidence="2 3">
    <name type="scientific">Dunaliella salina</name>
    <name type="common">Green alga</name>
    <name type="synonym">Protococcus salinus</name>
    <dbReference type="NCBI Taxonomy" id="3046"/>
    <lineage>
        <taxon>Eukaryota</taxon>
        <taxon>Viridiplantae</taxon>
        <taxon>Chlorophyta</taxon>
        <taxon>core chlorophytes</taxon>
        <taxon>Chlorophyceae</taxon>
        <taxon>CS clade</taxon>
        <taxon>Chlamydomonadales</taxon>
        <taxon>Dunaliellaceae</taxon>
        <taxon>Dunaliella</taxon>
    </lineage>
</organism>
<dbReference type="EMBL" id="MU069782">
    <property type="protein sequence ID" value="KAF5833963.1"/>
    <property type="molecule type" value="Genomic_DNA"/>
</dbReference>
<evidence type="ECO:0000256" key="1">
    <source>
        <dbReference type="SAM" id="MobiDB-lite"/>
    </source>
</evidence>
<proteinExistence type="predicted"/>
<gene>
    <name evidence="2" type="ORF">DUNSADRAFT_9527</name>
</gene>
<evidence type="ECO:0000313" key="2">
    <source>
        <dbReference type="EMBL" id="KAF5833963.1"/>
    </source>
</evidence>
<name>A0ABQ7GH82_DUNSA</name>
<accession>A0ABQ7GH82</accession>